<dbReference type="GO" id="GO:0015074">
    <property type="term" value="P:DNA integration"/>
    <property type="evidence" value="ECO:0007669"/>
    <property type="project" value="InterPro"/>
</dbReference>
<dbReference type="InterPro" id="IPR012337">
    <property type="entry name" value="RNaseH-like_sf"/>
</dbReference>
<comment type="caution">
    <text evidence="2">The sequence shown here is derived from an EMBL/GenBank/DDBJ whole genome shotgun (WGS) entry which is preliminary data.</text>
</comment>
<gene>
    <name evidence="2" type="ORF">Tci_003548</name>
</gene>
<proteinExistence type="predicted"/>
<dbReference type="PROSITE" id="PS50994">
    <property type="entry name" value="INTEGRASE"/>
    <property type="match status" value="1"/>
</dbReference>
<dbReference type="AlphaFoldDB" id="A0A6L2J4L4"/>
<organism evidence="2">
    <name type="scientific">Tanacetum cinerariifolium</name>
    <name type="common">Dalmatian daisy</name>
    <name type="synonym">Chrysanthemum cinerariifolium</name>
    <dbReference type="NCBI Taxonomy" id="118510"/>
    <lineage>
        <taxon>Eukaryota</taxon>
        <taxon>Viridiplantae</taxon>
        <taxon>Streptophyta</taxon>
        <taxon>Embryophyta</taxon>
        <taxon>Tracheophyta</taxon>
        <taxon>Spermatophyta</taxon>
        <taxon>Magnoliopsida</taxon>
        <taxon>eudicotyledons</taxon>
        <taxon>Gunneridae</taxon>
        <taxon>Pentapetalae</taxon>
        <taxon>asterids</taxon>
        <taxon>campanulids</taxon>
        <taxon>Asterales</taxon>
        <taxon>Asteraceae</taxon>
        <taxon>Asteroideae</taxon>
        <taxon>Anthemideae</taxon>
        <taxon>Anthemidinae</taxon>
        <taxon>Tanacetum</taxon>
    </lineage>
</organism>
<dbReference type="EMBL" id="BKCJ010000265">
    <property type="protein sequence ID" value="GEU31570.1"/>
    <property type="molecule type" value="Genomic_DNA"/>
</dbReference>
<dbReference type="SUPFAM" id="SSF53098">
    <property type="entry name" value="Ribonuclease H-like"/>
    <property type="match status" value="1"/>
</dbReference>
<evidence type="ECO:0000313" key="2">
    <source>
        <dbReference type="EMBL" id="GEU31570.1"/>
    </source>
</evidence>
<dbReference type="Gene3D" id="3.30.420.10">
    <property type="entry name" value="Ribonuclease H-like superfamily/Ribonuclease H"/>
    <property type="match status" value="1"/>
</dbReference>
<dbReference type="GO" id="GO:0003676">
    <property type="term" value="F:nucleic acid binding"/>
    <property type="evidence" value="ECO:0007669"/>
    <property type="project" value="InterPro"/>
</dbReference>
<reference evidence="2" key="1">
    <citation type="journal article" date="2019" name="Sci. Rep.">
        <title>Draft genome of Tanacetum cinerariifolium, the natural source of mosquito coil.</title>
        <authorList>
            <person name="Yamashiro T."/>
            <person name="Shiraishi A."/>
            <person name="Satake H."/>
            <person name="Nakayama K."/>
        </authorList>
    </citation>
    <scope>NUCLEOTIDE SEQUENCE</scope>
</reference>
<dbReference type="PANTHER" id="PTHR48475">
    <property type="entry name" value="RIBONUCLEASE H"/>
    <property type="match status" value="1"/>
</dbReference>
<protein>
    <recommendedName>
        <fullName evidence="1">Integrase catalytic domain-containing protein</fullName>
    </recommendedName>
</protein>
<evidence type="ECO:0000259" key="1">
    <source>
        <dbReference type="PROSITE" id="PS50994"/>
    </source>
</evidence>
<dbReference type="Gene3D" id="1.10.340.70">
    <property type="match status" value="1"/>
</dbReference>
<dbReference type="PANTHER" id="PTHR48475:SF2">
    <property type="entry name" value="RIBONUCLEASE H"/>
    <property type="match status" value="1"/>
</dbReference>
<dbReference type="InterPro" id="IPR036397">
    <property type="entry name" value="RNaseH_sf"/>
</dbReference>
<dbReference type="InterPro" id="IPR001584">
    <property type="entry name" value="Integrase_cat-core"/>
</dbReference>
<sequence length="220" mass="24986">MAEINTIVEKAARTEMTPIQEYIEKGILAEDAAEARMIKEKVHNYVMEDGVLYRNSYLGPLLRCIGSQQAKYVIKEIHMGSCEMYDGPRKAVHKAMNAGYYWPSMHRNANNETRICDSCQGMGIVRPLPETPGRAKYLIIAVDYFTKWLEAKPVTSITDNGTQLVNNPFKSWAEGLGIKLVSKSVYHPHANEAIERANRSIMQGIKTRLHQEGQHGWKNY</sequence>
<name>A0A6L2J4L4_TANCI</name>
<feature type="domain" description="Integrase catalytic" evidence="1">
    <location>
        <begin position="138"/>
        <end position="220"/>
    </location>
</feature>
<accession>A0A6L2J4L4</accession>